<protein>
    <recommendedName>
        <fullName evidence="1">Cobaltochelatase subunit CobT</fullName>
        <ecNumber evidence="1">6.6.1.2</ecNumber>
    </recommendedName>
</protein>
<dbReference type="PIRSF" id="PIRSF031715">
    <property type="entry name" value="Cob_chel_CobT"/>
    <property type="match status" value="1"/>
</dbReference>
<dbReference type="Pfam" id="PF11775">
    <property type="entry name" value="CobT_C"/>
    <property type="match status" value="1"/>
</dbReference>
<gene>
    <name evidence="4" type="ORF">FHS75_000674</name>
</gene>
<dbReference type="InterPro" id="IPR006538">
    <property type="entry name" value="CobT"/>
</dbReference>
<keyword evidence="4" id="KW-0436">Ligase</keyword>
<evidence type="ECO:0000256" key="2">
    <source>
        <dbReference type="SAM" id="MobiDB-lite"/>
    </source>
</evidence>
<dbReference type="RefSeq" id="WP_179406294.1">
    <property type="nucleotide sequence ID" value="NZ_BMGF01000001.1"/>
</dbReference>
<sequence>MSDESPTDRFKGALTGASRALAADAEVEVSWTADAPVQSGKGFRVPMPGRTLSREAARQARGVADSFALRLRHHNEALHSRNAPAEPIARACYDAIENVRYESIGANGYAGIRDNLDAAMQQRIATDPIARAKGSNDVPLQSAISLLLRERLTGQPVPDSAREGVDMVRSWIEERTGGDFDALAEALDDQEAFQALSLDMLQHLELTQAEDTIDPEDDGDEDEGEEDSDDEEEGADESDGDNQPNEMAAEPVESDDDGEGEAEREMGDDADEAQPGDEGEEGMLPVRPNRPWTDLPEGFDYNVFTSDFDEIVEASDLCDDEELQRLRSYLDAQLKGLQGFVTKLANRLQRRLMAQQNRSWDFDQEEGLLDAARLARVVVSPGHSLSYKVERDVEFKDTVVTLLIDNSGSMRGRPISIAAISADVLARTLERCGVKTEILGFTTRAWKGGQSREAWLSNGKPANPGRLNDLRHIVYKQADEPWRRARKNLGLMMREGLLKENIDGEALIWAHNRLLARPEDRRILMVISDGAPVDDSTLSVNSAGYLEAHLRKVIEWVERQSPVQLVAIGIGHDVTRYYRRAVTIMDVEQLGGTMIEQLAGLFEEE</sequence>
<evidence type="ECO:0000259" key="3">
    <source>
        <dbReference type="PROSITE" id="PS50234"/>
    </source>
</evidence>
<evidence type="ECO:0000313" key="4">
    <source>
        <dbReference type="EMBL" id="NYH94369.1"/>
    </source>
</evidence>
<proteinExistence type="predicted"/>
<dbReference type="AlphaFoldDB" id="A0A7Z0BSQ6"/>
<dbReference type="EMBL" id="JACBZF010000001">
    <property type="protein sequence ID" value="NYH94369.1"/>
    <property type="molecule type" value="Genomic_DNA"/>
</dbReference>
<dbReference type="Gene3D" id="3.40.50.410">
    <property type="entry name" value="von Willebrand factor, type A domain"/>
    <property type="match status" value="1"/>
</dbReference>
<keyword evidence="5" id="KW-1185">Reference proteome</keyword>
<dbReference type="PANTHER" id="PTHR41248:SF1">
    <property type="entry name" value="NORD PROTEIN"/>
    <property type="match status" value="1"/>
</dbReference>
<dbReference type="Pfam" id="PF06213">
    <property type="entry name" value="CobT"/>
    <property type="match status" value="1"/>
</dbReference>
<dbReference type="InterPro" id="IPR036465">
    <property type="entry name" value="vWFA_dom_sf"/>
</dbReference>
<feature type="compositionally biased region" description="Acidic residues" evidence="2">
    <location>
        <begin position="268"/>
        <end position="281"/>
    </location>
</feature>
<dbReference type="PROSITE" id="PS50234">
    <property type="entry name" value="VWFA"/>
    <property type="match status" value="1"/>
</dbReference>
<dbReference type="Proteomes" id="UP000522081">
    <property type="component" value="Unassembled WGS sequence"/>
</dbReference>
<dbReference type="EC" id="6.6.1.2" evidence="1"/>
<name>A0A7Z0BSQ6_9SPHN</name>
<dbReference type="PANTHER" id="PTHR41248">
    <property type="entry name" value="NORD PROTEIN"/>
    <property type="match status" value="1"/>
</dbReference>
<dbReference type="NCBIfam" id="TIGR01651">
    <property type="entry name" value="CobT"/>
    <property type="match status" value="1"/>
</dbReference>
<dbReference type="InterPro" id="IPR051928">
    <property type="entry name" value="NorD/CobT"/>
</dbReference>
<dbReference type="InterPro" id="IPR025861">
    <property type="entry name" value="CobT_VWA_dom"/>
</dbReference>
<evidence type="ECO:0000313" key="5">
    <source>
        <dbReference type="Proteomes" id="UP000522081"/>
    </source>
</evidence>
<comment type="caution">
    <text evidence="4">The sequence shown here is derived from an EMBL/GenBank/DDBJ whole genome shotgun (WGS) entry which is preliminary data.</text>
</comment>
<dbReference type="SUPFAM" id="SSF53300">
    <property type="entry name" value="vWA-like"/>
    <property type="match status" value="1"/>
</dbReference>
<accession>A0A7Z0BSQ6</accession>
<organism evidence="4 5">
    <name type="scientific">Novosphingobium marinum</name>
    <dbReference type="NCBI Taxonomy" id="1514948"/>
    <lineage>
        <taxon>Bacteria</taxon>
        <taxon>Pseudomonadati</taxon>
        <taxon>Pseudomonadota</taxon>
        <taxon>Alphaproteobacteria</taxon>
        <taxon>Sphingomonadales</taxon>
        <taxon>Sphingomonadaceae</taxon>
        <taxon>Novosphingobium</taxon>
    </lineage>
</organism>
<feature type="region of interest" description="Disordered" evidence="2">
    <location>
        <begin position="209"/>
        <end position="293"/>
    </location>
</feature>
<feature type="domain" description="VWFA" evidence="3">
    <location>
        <begin position="399"/>
        <end position="605"/>
    </location>
</feature>
<dbReference type="InterPro" id="IPR002035">
    <property type="entry name" value="VWF_A"/>
</dbReference>
<feature type="compositionally biased region" description="Acidic residues" evidence="2">
    <location>
        <begin position="211"/>
        <end position="240"/>
    </location>
</feature>
<evidence type="ECO:0000256" key="1">
    <source>
        <dbReference type="NCBIfam" id="TIGR01651"/>
    </source>
</evidence>
<dbReference type="GO" id="GO:0009236">
    <property type="term" value="P:cobalamin biosynthetic process"/>
    <property type="evidence" value="ECO:0007669"/>
    <property type="project" value="UniProtKB-UniRule"/>
</dbReference>
<dbReference type="CDD" id="cd01454">
    <property type="entry name" value="vWA_norD_type"/>
    <property type="match status" value="1"/>
</dbReference>
<dbReference type="GO" id="GO:0051116">
    <property type="term" value="F:cobaltochelatase activity"/>
    <property type="evidence" value="ECO:0007669"/>
    <property type="project" value="UniProtKB-UniRule"/>
</dbReference>
<reference evidence="4 5" key="1">
    <citation type="submission" date="2020-07" db="EMBL/GenBank/DDBJ databases">
        <title>Genomic Encyclopedia of Type Strains, Phase IV (KMG-IV): sequencing the most valuable type-strain genomes for metagenomic binning, comparative biology and taxonomic classification.</title>
        <authorList>
            <person name="Goeker M."/>
        </authorList>
    </citation>
    <scope>NUCLEOTIDE SEQUENCE [LARGE SCALE GENOMIC DNA]</scope>
    <source>
        <strain evidence="4 5">DSM 29043</strain>
    </source>
</reference>